<evidence type="ECO:0000313" key="3">
    <source>
        <dbReference type="Proteomes" id="UP000018208"/>
    </source>
</evidence>
<organism evidence="1">
    <name type="scientific">Spironucleus salmonicida</name>
    <dbReference type="NCBI Taxonomy" id="348837"/>
    <lineage>
        <taxon>Eukaryota</taxon>
        <taxon>Metamonada</taxon>
        <taxon>Diplomonadida</taxon>
        <taxon>Hexamitidae</taxon>
        <taxon>Hexamitinae</taxon>
        <taxon>Spironucleus</taxon>
    </lineage>
</organism>
<evidence type="ECO:0000313" key="2">
    <source>
        <dbReference type="EMBL" id="KAH0570818.1"/>
    </source>
</evidence>
<dbReference type="EMBL" id="AUWU02000007">
    <property type="protein sequence ID" value="KAH0570818.1"/>
    <property type="molecule type" value="Genomic_DNA"/>
</dbReference>
<proteinExistence type="predicted"/>
<accession>V6LGU5</accession>
<dbReference type="AlphaFoldDB" id="V6LGU5"/>
<sequence>MPSKKSYKTSKSRLTSPKISQEFAQIYPPDKYKLLKQHYAQIYNAIQEQKKLRTDIITLNSQTAHLAQNIQNLSELAQIQQDLARKQTALDLQQNLNFTPRSAADIAFENEKLQKVVNFYGQIAQISVAKTAKFEPFRAISESFNFAFRDFSNERNWSGKLKSNSNQAIIETTRNGQFTDELNKGLTCANEKLASAFSEILIRMQLIQ</sequence>
<name>V6LGU5_9EUKA</name>
<evidence type="ECO:0000313" key="1">
    <source>
        <dbReference type="EMBL" id="EST43765.1"/>
    </source>
</evidence>
<reference evidence="2" key="2">
    <citation type="submission" date="2020-12" db="EMBL/GenBank/DDBJ databases">
        <title>New Spironucleus salmonicida genome in near-complete chromosomes.</title>
        <authorList>
            <person name="Xu F."/>
            <person name="Kurt Z."/>
            <person name="Jimenez-Gonzalez A."/>
            <person name="Astvaldsson A."/>
            <person name="Andersson J.O."/>
            <person name="Svard S.G."/>
        </authorList>
    </citation>
    <scope>NUCLEOTIDE SEQUENCE</scope>
    <source>
        <strain evidence="2">ATCC 50377</strain>
    </source>
</reference>
<dbReference type="EMBL" id="KI546134">
    <property type="protein sequence ID" value="EST43765.1"/>
    <property type="molecule type" value="Genomic_DNA"/>
</dbReference>
<protein>
    <submittedName>
        <fullName evidence="1">Uncharacterized protein</fullName>
    </submittedName>
</protein>
<dbReference type="Proteomes" id="UP000018208">
    <property type="component" value="Unassembled WGS sequence"/>
</dbReference>
<keyword evidence="3" id="KW-1185">Reference proteome</keyword>
<gene>
    <name evidence="1" type="ORF">SS50377_16504</name>
    <name evidence="2" type="ORF">SS50377_27110</name>
</gene>
<dbReference type="VEuPathDB" id="GiardiaDB:SS50377_27110"/>
<reference evidence="1 2" key="1">
    <citation type="journal article" date="2014" name="PLoS Genet.">
        <title>The Genome of Spironucleus salmonicida Highlights a Fish Pathogen Adapted to Fluctuating Environments.</title>
        <authorList>
            <person name="Xu F."/>
            <person name="Jerlstrom-Hultqvist J."/>
            <person name="Einarsson E."/>
            <person name="Astvaldsson A."/>
            <person name="Svard S.G."/>
            <person name="Andersson J.O."/>
        </authorList>
    </citation>
    <scope>NUCLEOTIDE SEQUENCE</scope>
    <source>
        <strain evidence="2">ATCC 50377</strain>
    </source>
</reference>